<evidence type="ECO:0008006" key="5">
    <source>
        <dbReference type="Google" id="ProtNLM"/>
    </source>
</evidence>
<feature type="region of interest" description="Disordered" evidence="1">
    <location>
        <begin position="77"/>
        <end position="111"/>
    </location>
</feature>
<dbReference type="AlphaFoldDB" id="A0A3R7IY35"/>
<evidence type="ECO:0000256" key="2">
    <source>
        <dbReference type="SAM" id="Phobius"/>
    </source>
</evidence>
<protein>
    <recommendedName>
        <fullName evidence="5">Integral membrane protein</fullName>
    </recommendedName>
</protein>
<keyword evidence="2" id="KW-0812">Transmembrane</keyword>
<feature type="compositionally biased region" description="Pro residues" evidence="1">
    <location>
        <begin position="206"/>
        <end position="216"/>
    </location>
</feature>
<keyword evidence="2" id="KW-1133">Transmembrane helix</keyword>
<proteinExistence type="predicted"/>
<comment type="caution">
    <text evidence="3">The sequence shown here is derived from an EMBL/GenBank/DDBJ whole genome shotgun (WGS) entry which is preliminary data.</text>
</comment>
<feature type="transmembrane region" description="Helical" evidence="2">
    <location>
        <begin position="29"/>
        <end position="45"/>
    </location>
</feature>
<evidence type="ECO:0000313" key="3">
    <source>
        <dbReference type="EMBL" id="RKM99080.1"/>
    </source>
</evidence>
<accession>A0A3R7IY35</accession>
<evidence type="ECO:0000256" key="1">
    <source>
        <dbReference type="SAM" id="MobiDB-lite"/>
    </source>
</evidence>
<dbReference type="Proteomes" id="UP000028058">
    <property type="component" value="Unassembled WGS sequence"/>
</dbReference>
<feature type="region of interest" description="Disordered" evidence="1">
    <location>
        <begin position="205"/>
        <end position="229"/>
    </location>
</feature>
<feature type="transmembrane region" description="Helical" evidence="2">
    <location>
        <begin position="121"/>
        <end position="141"/>
    </location>
</feature>
<keyword evidence="2" id="KW-0472">Membrane</keyword>
<feature type="transmembrane region" description="Helical" evidence="2">
    <location>
        <begin position="52"/>
        <end position="70"/>
    </location>
</feature>
<reference evidence="3 4" key="1">
    <citation type="journal article" date="2014" name="Genome Announc.">
        <title>Draft Genome Sequence of Streptomyces fradiae ATCC 19609, a Strain Highly Sensitive to Antibiotics.</title>
        <authorList>
            <person name="Bekker O.B."/>
            <person name="Klimina K.M."/>
            <person name="Vatlin A.A."/>
            <person name="Zakharevich N.V."/>
            <person name="Kasianov A.S."/>
            <person name="Danilenko V.N."/>
        </authorList>
    </citation>
    <scope>NUCLEOTIDE SEQUENCE [LARGE SCALE GENOMIC DNA]</scope>
    <source>
        <strain evidence="3 4">ATCC 19609</strain>
    </source>
</reference>
<keyword evidence="4" id="KW-1185">Reference proteome</keyword>
<dbReference type="EMBL" id="JNAD02000001">
    <property type="protein sequence ID" value="RKM99080.1"/>
    <property type="molecule type" value="Genomic_DNA"/>
</dbReference>
<name>A0A3R7IY35_9ACTN</name>
<sequence length="229" mass="23343">MRAALFAAVSVVLAATGHAVMSGHDIPLPALLAAFGITGTVAWLAGGRRRGVLSIAGTLLAVQTVLHLIFTDGPGTAAAHPRTPGGPLPEAGPAGAGPGHGDGAAPDLTGLAVPGEHSEHATLAMLAVHLLAALCCAVWLWRGEAAFFRLLRCLGSLALMPLRTLLRAARYGTPAAPRPVRPPLPYGEVALRLRGSLLAHVLSQRGPPPWARPHPTPYALGPAPGTTPA</sequence>
<organism evidence="3 4">
    <name type="scientific">Streptomyces xinghaiensis</name>
    <dbReference type="NCBI Taxonomy" id="1038928"/>
    <lineage>
        <taxon>Bacteria</taxon>
        <taxon>Bacillati</taxon>
        <taxon>Actinomycetota</taxon>
        <taxon>Actinomycetes</taxon>
        <taxon>Kitasatosporales</taxon>
        <taxon>Streptomycetaceae</taxon>
        <taxon>Streptomyces</taxon>
    </lineage>
</organism>
<gene>
    <name evidence="3" type="ORF">SFRA_002425</name>
</gene>
<evidence type="ECO:0000313" key="4">
    <source>
        <dbReference type="Proteomes" id="UP000028058"/>
    </source>
</evidence>